<dbReference type="Proteomes" id="UP000252586">
    <property type="component" value="Unassembled WGS sequence"/>
</dbReference>
<dbReference type="AlphaFoldDB" id="A0A366D6J2"/>
<dbReference type="OrthoDB" id="3216000at2"/>
<protein>
    <submittedName>
        <fullName evidence="1">Putative nucleic acid-binding protein</fullName>
    </submittedName>
</protein>
<comment type="caution">
    <text evidence="1">The sequence shown here is derived from an EMBL/GenBank/DDBJ whole genome shotgun (WGS) entry which is preliminary data.</text>
</comment>
<dbReference type="EMBL" id="QNRE01000014">
    <property type="protein sequence ID" value="RBO85585.1"/>
    <property type="molecule type" value="Genomic_DNA"/>
</dbReference>
<organism evidence="1 2">
    <name type="scientific">Nocardia puris</name>
    <dbReference type="NCBI Taxonomy" id="208602"/>
    <lineage>
        <taxon>Bacteria</taxon>
        <taxon>Bacillati</taxon>
        <taxon>Actinomycetota</taxon>
        <taxon>Actinomycetes</taxon>
        <taxon>Mycobacteriales</taxon>
        <taxon>Nocardiaceae</taxon>
        <taxon>Nocardia</taxon>
    </lineage>
</organism>
<dbReference type="RefSeq" id="WP_067510575.1">
    <property type="nucleotide sequence ID" value="NZ_QNRE01000014.1"/>
</dbReference>
<proteinExistence type="predicted"/>
<name>A0A366D6J2_9NOCA</name>
<keyword evidence="2" id="KW-1185">Reference proteome</keyword>
<gene>
    <name evidence="1" type="ORF">DFR74_114128</name>
</gene>
<evidence type="ECO:0000313" key="1">
    <source>
        <dbReference type="EMBL" id="RBO85585.1"/>
    </source>
</evidence>
<evidence type="ECO:0000313" key="2">
    <source>
        <dbReference type="Proteomes" id="UP000252586"/>
    </source>
</evidence>
<reference evidence="1 2" key="1">
    <citation type="submission" date="2018-06" db="EMBL/GenBank/DDBJ databases">
        <title>Genomic Encyclopedia of Type Strains, Phase IV (KMG-IV): sequencing the most valuable type-strain genomes for metagenomic binning, comparative biology and taxonomic classification.</title>
        <authorList>
            <person name="Goeker M."/>
        </authorList>
    </citation>
    <scope>NUCLEOTIDE SEQUENCE [LARGE SCALE GENOMIC DNA]</scope>
    <source>
        <strain evidence="1 2">DSM 44599</strain>
    </source>
</reference>
<accession>A0A366D6J2</accession>
<sequence>MNARPVIDAGPALNFLATNRQRQLIKVLGKLSTPETVEAEVLRKARVDPRFKGVELIWSKLTPNWIEISANAHAVAAAERTGAAVTVVIDVHAGAVMATAEAQRLERLRAQGRSVGGLRVVNTVGILRRAASEGFIESRGEMRTIDERLRECDDGLLPLDRTSLLAPGLWSRPTGTRI</sequence>
<dbReference type="STRING" id="1210090.GCA_001613185_03836"/>